<accession>A0A1M5GKZ2</accession>
<keyword evidence="2" id="KW-1185">Reference proteome</keyword>
<evidence type="ECO:0000313" key="2">
    <source>
        <dbReference type="Proteomes" id="UP000184020"/>
    </source>
</evidence>
<protein>
    <submittedName>
        <fullName evidence="1">Uncharacterized protein</fullName>
    </submittedName>
</protein>
<dbReference type="EMBL" id="FQWF01000002">
    <property type="protein sequence ID" value="SHG04377.1"/>
    <property type="molecule type" value="Genomic_DNA"/>
</dbReference>
<dbReference type="GO" id="GO:0003755">
    <property type="term" value="F:peptidyl-prolyl cis-trans isomerase activity"/>
    <property type="evidence" value="ECO:0007669"/>
    <property type="project" value="InterPro"/>
</dbReference>
<dbReference type="SUPFAM" id="SSF103647">
    <property type="entry name" value="TSP type-3 repeat"/>
    <property type="match status" value="1"/>
</dbReference>
<proteinExistence type="predicted"/>
<sequence>MNKFKYYFILLITTITLFSCTKDQEVFVPVPAREFAVQYATEIKDIEQYLNTYYITVTNSPGNPEDQNIVFTKIPAGGTQPSVMSYKNSATFPKLLSREVKLHEINYTLYYLVLREGTGTSPSNVDQVSTTYRGDYLQSAKVEGATTLTTTKFIEWIFEVQRINLINSVRGWKEIFPQFKTGTASSNPDGTVSNINFGAGAMFIPSGLAYYATGKGSIPGYVPLIFSFKLLATLRLDHEINIVTSAPSPDGILSYHEDIDGDGYMWLKEELNAGVVNPDDTDGDGFPDFIDTDDDGDGVSTRTEITAANGVLIPFESIPSCDGNTTDPSRKKRHLVKCN</sequence>
<name>A0A1M5GKZ2_9FLAO</name>
<reference evidence="2" key="1">
    <citation type="submission" date="2016-11" db="EMBL/GenBank/DDBJ databases">
        <authorList>
            <person name="Varghese N."/>
            <person name="Submissions S."/>
        </authorList>
    </citation>
    <scope>NUCLEOTIDE SEQUENCE [LARGE SCALE GENOMIC DNA]</scope>
    <source>
        <strain evidence="2">DSM 17659</strain>
    </source>
</reference>
<dbReference type="PROSITE" id="PS51257">
    <property type="entry name" value="PROKAR_LIPOPROTEIN"/>
    <property type="match status" value="1"/>
</dbReference>
<evidence type="ECO:0000313" key="1">
    <source>
        <dbReference type="EMBL" id="SHG04377.1"/>
    </source>
</evidence>
<organism evidence="1 2">
    <name type="scientific">Flavobacterium micromati</name>
    <dbReference type="NCBI Taxonomy" id="229205"/>
    <lineage>
        <taxon>Bacteria</taxon>
        <taxon>Pseudomonadati</taxon>
        <taxon>Bacteroidota</taxon>
        <taxon>Flavobacteriia</taxon>
        <taxon>Flavobacteriales</taxon>
        <taxon>Flavobacteriaceae</taxon>
        <taxon>Flavobacterium</taxon>
    </lineage>
</organism>
<dbReference type="GO" id="GO:0005509">
    <property type="term" value="F:calcium ion binding"/>
    <property type="evidence" value="ECO:0007669"/>
    <property type="project" value="InterPro"/>
</dbReference>
<dbReference type="InterPro" id="IPR046357">
    <property type="entry name" value="PPIase_dom_sf"/>
</dbReference>
<gene>
    <name evidence="1" type="ORF">SAMN05444372_10242</name>
</gene>
<dbReference type="InterPro" id="IPR028974">
    <property type="entry name" value="TSP_type-3_rpt"/>
</dbReference>
<dbReference type="OrthoDB" id="1424215at2"/>
<dbReference type="RefSeq" id="WP_073016834.1">
    <property type="nucleotide sequence ID" value="NZ_FQWF01000002.1"/>
</dbReference>
<dbReference type="STRING" id="229205.SAMN05444372_10242"/>
<dbReference type="Proteomes" id="UP000184020">
    <property type="component" value="Unassembled WGS sequence"/>
</dbReference>
<dbReference type="Gene3D" id="3.10.50.40">
    <property type="match status" value="1"/>
</dbReference>
<dbReference type="AlphaFoldDB" id="A0A1M5GKZ2"/>